<organism evidence="1 2">
    <name type="scientific">Streptomyces olivaceoviridis</name>
    <name type="common">Streptomyces corchorusii</name>
    <dbReference type="NCBI Taxonomy" id="1921"/>
    <lineage>
        <taxon>Bacteria</taxon>
        <taxon>Bacillati</taxon>
        <taxon>Actinomycetota</taxon>
        <taxon>Actinomycetes</taxon>
        <taxon>Kitasatosporales</taxon>
        <taxon>Streptomycetaceae</taxon>
        <taxon>Streptomyces</taxon>
    </lineage>
</organism>
<dbReference type="Proteomes" id="UP001611397">
    <property type="component" value="Unassembled WGS sequence"/>
</dbReference>
<sequence>MHACAAVSGAGGIGEVAESGQRACRSVLAALGVHRHPLGWRRSPSTATIGRVLAALGGDALDRAVSAYLAGQHRAAESATTGPSHGSSP</sequence>
<accession>A0ABW7V3C4</accession>
<evidence type="ECO:0000313" key="2">
    <source>
        <dbReference type="Proteomes" id="UP001611397"/>
    </source>
</evidence>
<dbReference type="EMBL" id="JBIRWM010000003">
    <property type="protein sequence ID" value="MFI2155904.1"/>
    <property type="molecule type" value="Genomic_DNA"/>
</dbReference>
<gene>
    <name evidence="1" type="ORF">ACH49L_09460</name>
</gene>
<comment type="caution">
    <text evidence="1">The sequence shown here is derived from an EMBL/GenBank/DDBJ whole genome shotgun (WGS) entry which is preliminary data.</text>
</comment>
<evidence type="ECO:0000313" key="1">
    <source>
        <dbReference type="EMBL" id="MFI2155904.1"/>
    </source>
</evidence>
<protein>
    <recommendedName>
        <fullName evidence="3">Transposase</fullName>
    </recommendedName>
</protein>
<reference evidence="1 2" key="1">
    <citation type="submission" date="2024-10" db="EMBL/GenBank/DDBJ databases">
        <title>The Natural Products Discovery Center: Release of the First 8490 Sequenced Strains for Exploring Actinobacteria Biosynthetic Diversity.</title>
        <authorList>
            <person name="Kalkreuter E."/>
            <person name="Kautsar S.A."/>
            <person name="Yang D."/>
            <person name="Bader C.D."/>
            <person name="Teijaro C.N."/>
            <person name="Fluegel L."/>
            <person name="Davis C.M."/>
            <person name="Simpson J.R."/>
            <person name="Lauterbach L."/>
            <person name="Steele A.D."/>
            <person name="Gui C."/>
            <person name="Meng S."/>
            <person name="Li G."/>
            <person name="Viehrig K."/>
            <person name="Ye F."/>
            <person name="Su P."/>
            <person name="Kiefer A.F."/>
            <person name="Nichols A."/>
            <person name="Cepeda A.J."/>
            <person name="Yan W."/>
            <person name="Fan B."/>
            <person name="Jiang Y."/>
            <person name="Adhikari A."/>
            <person name="Zheng C.-J."/>
            <person name="Schuster L."/>
            <person name="Cowan T.M."/>
            <person name="Smanski M.J."/>
            <person name="Chevrette M.G."/>
            <person name="De Carvalho L.P.S."/>
            <person name="Shen B."/>
        </authorList>
    </citation>
    <scope>NUCLEOTIDE SEQUENCE [LARGE SCALE GENOMIC DNA]</scope>
    <source>
        <strain evidence="1 2">NPDC020295</strain>
    </source>
</reference>
<dbReference type="RefSeq" id="WP_107120826.1">
    <property type="nucleotide sequence ID" value="NZ_JBIRUT010000005.1"/>
</dbReference>
<proteinExistence type="predicted"/>
<evidence type="ECO:0008006" key="3">
    <source>
        <dbReference type="Google" id="ProtNLM"/>
    </source>
</evidence>
<keyword evidence="2" id="KW-1185">Reference proteome</keyword>
<name>A0ABW7V3C4_STROI</name>